<keyword evidence="3" id="KW-1185">Reference proteome</keyword>
<dbReference type="Pfam" id="PF13560">
    <property type="entry name" value="HTH_31"/>
    <property type="match status" value="1"/>
</dbReference>
<dbReference type="InterPro" id="IPR001387">
    <property type="entry name" value="Cro/C1-type_HTH"/>
</dbReference>
<dbReference type="InterPro" id="IPR011990">
    <property type="entry name" value="TPR-like_helical_dom_sf"/>
</dbReference>
<accession>A0ABQ2I4E7</accession>
<dbReference type="SMART" id="SM00530">
    <property type="entry name" value="HTH_XRE"/>
    <property type="match status" value="1"/>
</dbReference>
<protein>
    <submittedName>
        <fullName evidence="2">Transcriptional regulator</fullName>
    </submittedName>
</protein>
<reference evidence="3" key="1">
    <citation type="journal article" date="2019" name="Int. J. Syst. Evol. Microbiol.">
        <title>The Global Catalogue of Microorganisms (GCM) 10K type strain sequencing project: providing services to taxonomists for standard genome sequencing and annotation.</title>
        <authorList>
            <consortium name="The Broad Institute Genomics Platform"/>
            <consortium name="The Broad Institute Genome Sequencing Center for Infectious Disease"/>
            <person name="Wu L."/>
            <person name="Ma J."/>
        </authorList>
    </citation>
    <scope>NUCLEOTIDE SEQUENCE [LARGE SCALE GENOMIC DNA]</scope>
    <source>
        <strain evidence="3">CGMCC 4.7319</strain>
    </source>
</reference>
<dbReference type="Proteomes" id="UP000597656">
    <property type="component" value="Unassembled WGS sequence"/>
</dbReference>
<gene>
    <name evidence="2" type="ORF">GCM10011609_40270</name>
</gene>
<organism evidence="2 3">
    <name type="scientific">Lentzea pudingi</name>
    <dbReference type="NCBI Taxonomy" id="1789439"/>
    <lineage>
        <taxon>Bacteria</taxon>
        <taxon>Bacillati</taxon>
        <taxon>Actinomycetota</taxon>
        <taxon>Actinomycetes</taxon>
        <taxon>Pseudonocardiales</taxon>
        <taxon>Pseudonocardiaceae</taxon>
        <taxon>Lentzea</taxon>
    </lineage>
</organism>
<dbReference type="CDD" id="cd00093">
    <property type="entry name" value="HTH_XRE"/>
    <property type="match status" value="1"/>
</dbReference>
<feature type="domain" description="HTH cro/C1-type" evidence="1">
    <location>
        <begin position="8"/>
        <end position="48"/>
    </location>
</feature>
<name>A0ABQ2I4E7_9PSEU</name>
<dbReference type="EMBL" id="BMNC01000005">
    <property type="protein sequence ID" value="GGM98205.1"/>
    <property type="molecule type" value="Genomic_DNA"/>
</dbReference>
<sequence>MNDFGSTLRRLRQERGLSLTQLSHLTNYSKGYLSKLELGERTAATATARVCDSVLAAKGQLLATLRDDEAARAEQEQAFSVLSALATTDDNSGYRFRGSVDVYSTQLWGIYSTLRNMGHHMSPELILPMALTNVGTANEMLRSARPGSVTELFNALAAIKEYAGWMAQERGQNELCKRLTQEAAQLALEAGDRTLEHWKLIRIADIALYLGDGLQILDLTRRTLAQDGLDDRTRSFAWQRQAQGHALLGDHSGCLRALDEAQLFFDAATAADPQSLGIKSVPLPVEITRGWALVDLCVYDEAVEVLRTQIDAIGTQYVRSRTRFTTRLALAHASNGDRGEACETVRSVLHDIHRVDSNTIRVDLKALAEVLRRRWAGDPAVEDVLAELKPQLDGSAGLG</sequence>
<comment type="caution">
    <text evidence="2">The sequence shown here is derived from an EMBL/GenBank/DDBJ whole genome shotgun (WGS) entry which is preliminary data.</text>
</comment>
<dbReference type="InterPro" id="IPR010982">
    <property type="entry name" value="Lambda_DNA-bd_dom_sf"/>
</dbReference>
<dbReference type="RefSeq" id="WP_229693565.1">
    <property type="nucleotide sequence ID" value="NZ_BMNC01000005.1"/>
</dbReference>
<evidence type="ECO:0000313" key="3">
    <source>
        <dbReference type="Proteomes" id="UP000597656"/>
    </source>
</evidence>
<dbReference type="SUPFAM" id="SSF48452">
    <property type="entry name" value="TPR-like"/>
    <property type="match status" value="1"/>
</dbReference>
<dbReference type="PROSITE" id="PS50943">
    <property type="entry name" value="HTH_CROC1"/>
    <property type="match status" value="1"/>
</dbReference>
<evidence type="ECO:0000259" key="1">
    <source>
        <dbReference type="PROSITE" id="PS50943"/>
    </source>
</evidence>
<dbReference type="Gene3D" id="1.10.260.40">
    <property type="entry name" value="lambda repressor-like DNA-binding domains"/>
    <property type="match status" value="1"/>
</dbReference>
<dbReference type="SUPFAM" id="SSF47413">
    <property type="entry name" value="lambda repressor-like DNA-binding domains"/>
    <property type="match status" value="1"/>
</dbReference>
<evidence type="ECO:0000313" key="2">
    <source>
        <dbReference type="EMBL" id="GGM98205.1"/>
    </source>
</evidence>
<proteinExistence type="predicted"/>